<gene>
    <name evidence="1" type="ORF">C0V70_01095</name>
</gene>
<dbReference type="AlphaFoldDB" id="A0A2K9NMI2"/>
<sequence length="181" mass="20520">MAYLLRTLIILMVVSIILTALLALGLVHMQFSHIQLAIPAFIYTIFAQAFVMFYFIGVARLTNNVYAIVSSGTNLNELFDEPPSDLTPYIEKTKKFVEEADRSKRQTIPWTILMLILGMIAFLLGGAHDTGLVQKTTHSGVVLGFFVAMMIGFFRQWYYLGKSHILLRKLKGLYMMNDAQM</sequence>
<evidence type="ECO:0000313" key="2">
    <source>
        <dbReference type="Proteomes" id="UP000235584"/>
    </source>
</evidence>
<dbReference type="KEGG" id="bsto:C0V70_01095"/>
<dbReference type="EMBL" id="CP025704">
    <property type="protein sequence ID" value="AUN96726.1"/>
    <property type="molecule type" value="Genomic_DNA"/>
</dbReference>
<protein>
    <submittedName>
        <fullName evidence="1">Uncharacterized protein</fullName>
    </submittedName>
</protein>
<evidence type="ECO:0000313" key="1">
    <source>
        <dbReference type="EMBL" id="AUN96726.1"/>
    </source>
</evidence>
<organism evidence="1 2">
    <name type="scientific">Bacteriovorax stolpii</name>
    <name type="common">Bdellovibrio stolpii</name>
    <dbReference type="NCBI Taxonomy" id="960"/>
    <lineage>
        <taxon>Bacteria</taxon>
        <taxon>Pseudomonadati</taxon>
        <taxon>Bdellovibrionota</taxon>
        <taxon>Bacteriovoracia</taxon>
        <taxon>Bacteriovoracales</taxon>
        <taxon>Bacteriovoracaceae</taxon>
        <taxon>Bacteriovorax</taxon>
    </lineage>
</organism>
<name>A0A2K9NMI2_BACTC</name>
<dbReference type="OrthoDB" id="5292394at2"/>
<reference evidence="1 2" key="1">
    <citation type="submission" date="2018-01" db="EMBL/GenBank/DDBJ databases">
        <title>Complete genome sequence of Bacteriovorax stolpii DSM12778.</title>
        <authorList>
            <person name="Tang B."/>
            <person name="Chang J."/>
        </authorList>
    </citation>
    <scope>NUCLEOTIDE SEQUENCE [LARGE SCALE GENOMIC DNA]</scope>
    <source>
        <strain evidence="1 2">DSM 12778</strain>
    </source>
</reference>
<accession>A0A2K9NMI2</accession>
<keyword evidence="2" id="KW-1185">Reference proteome</keyword>
<dbReference type="Proteomes" id="UP000235584">
    <property type="component" value="Chromosome"/>
</dbReference>
<proteinExistence type="predicted"/>
<dbReference type="RefSeq" id="WP_102242021.1">
    <property type="nucleotide sequence ID" value="NZ_CP025704.1"/>
</dbReference>